<protein>
    <recommendedName>
        <fullName evidence="3">Type II secretion system protein N</fullName>
    </recommendedName>
    <alternativeName>
        <fullName evidence="10">General secretion pathway protein N</fullName>
    </alternativeName>
</protein>
<proteinExistence type="inferred from homology"/>
<dbReference type="EMBL" id="JASVDS010000003">
    <property type="protein sequence ID" value="MDL5032647.1"/>
    <property type="molecule type" value="Genomic_DNA"/>
</dbReference>
<evidence type="ECO:0000313" key="12">
    <source>
        <dbReference type="Proteomes" id="UP001238603"/>
    </source>
</evidence>
<comment type="subcellular location">
    <subcellularLocation>
        <location evidence="1">Cell inner membrane</location>
    </subcellularLocation>
</comment>
<name>A0ABT7LIF2_9BURK</name>
<evidence type="ECO:0000256" key="4">
    <source>
        <dbReference type="ARBA" id="ARBA00022448"/>
    </source>
</evidence>
<reference evidence="11 12" key="1">
    <citation type="submission" date="2023-06" db="EMBL/GenBank/DDBJ databases">
        <title>Pelomonas sp. APW6 16S ribosomal RNA gene genome sequencing and assembly.</title>
        <authorList>
            <person name="Woo H."/>
        </authorList>
    </citation>
    <scope>NUCLEOTIDE SEQUENCE [LARGE SCALE GENOMIC DNA]</scope>
    <source>
        <strain evidence="11 12">APW6</strain>
    </source>
</reference>
<evidence type="ECO:0000256" key="2">
    <source>
        <dbReference type="ARBA" id="ARBA00007208"/>
    </source>
</evidence>
<evidence type="ECO:0000256" key="9">
    <source>
        <dbReference type="ARBA" id="ARBA00023136"/>
    </source>
</evidence>
<dbReference type="InterPro" id="IPR022792">
    <property type="entry name" value="T2SS_protein-GspN"/>
</dbReference>
<dbReference type="Proteomes" id="UP001238603">
    <property type="component" value="Unassembled WGS sequence"/>
</dbReference>
<evidence type="ECO:0000256" key="7">
    <source>
        <dbReference type="ARBA" id="ARBA00022692"/>
    </source>
</evidence>
<keyword evidence="4" id="KW-0813">Transport</keyword>
<dbReference type="Pfam" id="PF01203">
    <property type="entry name" value="T2SSN"/>
    <property type="match status" value="1"/>
</dbReference>
<evidence type="ECO:0000256" key="8">
    <source>
        <dbReference type="ARBA" id="ARBA00022927"/>
    </source>
</evidence>
<comment type="similarity">
    <text evidence="2">Belongs to the GSP N family.</text>
</comment>
<keyword evidence="8" id="KW-0653">Protein transport</keyword>
<keyword evidence="12" id="KW-1185">Reference proteome</keyword>
<evidence type="ECO:0000256" key="6">
    <source>
        <dbReference type="ARBA" id="ARBA00022519"/>
    </source>
</evidence>
<gene>
    <name evidence="11" type="primary">gspN</name>
    <name evidence="11" type="ORF">QRD43_12100</name>
</gene>
<accession>A0ABT7LIF2</accession>
<organism evidence="11 12">
    <name type="scientific">Roseateles subflavus</name>
    <dbReference type="NCBI Taxonomy" id="3053353"/>
    <lineage>
        <taxon>Bacteria</taxon>
        <taxon>Pseudomonadati</taxon>
        <taxon>Pseudomonadota</taxon>
        <taxon>Betaproteobacteria</taxon>
        <taxon>Burkholderiales</taxon>
        <taxon>Sphaerotilaceae</taxon>
        <taxon>Roseateles</taxon>
    </lineage>
</organism>
<dbReference type="RefSeq" id="WP_285982735.1">
    <property type="nucleotide sequence ID" value="NZ_JASVDS010000003.1"/>
</dbReference>
<keyword evidence="7" id="KW-0812">Transmembrane</keyword>
<evidence type="ECO:0000256" key="1">
    <source>
        <dbReference type="ARBA" id="ARBA00004533"/>
    </source>
</evidence>
<evidence type="ECO:0000313" key="11">
    <source>
        <dbReference type="EMBL" id="MDL5032647.1"/>
    </source>
</evidence>
<evidence type="ECO:0000256" key="5">
    <source>
        <dbReference type="ARBA" id="ARBA00022475"/>
    </source>
</evidence>
<comment type="caution">
    <text evidence="11">The sequence shown here is derived from an EMBL/GenBank/DDBJ whole genome shotgun (WGS) entry which is preliminary data.</text>
</comment>
<sequence>MTRRLARKPAAEPRLPRLPRRWAVGGAALGALAGLLCFAPARWLAQGLSQSSQEHLLLADAQGSVWNGSGVLVLQGGPGSRDAASLPGRLAWQIGLDGLQPVLRLRQDCCINGTLTLRLQPGWGRLRLDLPAQDQWLARVPAAWLGGLGTPWNTLQLSGSLRLSARQLSLQYQRGHWQQQGQLDFDLVNIGSRVSTLAPLGSYRLSLVGDPQLAGLTRIQLLTLDGALQLQGQGSVGDAQRLQFQGEASAAPGRETALNNLLNIIGRRQGARSVITIG</sequence>
<evidence type="ECO:0000256" key="10">
    <source>
        <dbReference type="ARBA" id="ARBA00030772"/>
    </source>
</evidence>
<keyword evidence="5" id="KW-1003">Cell membrane</keyword>
<evidence type="ECO:0000256" key="3">
    <source>
        <dbReference type="ARBA" id="ARBA00021563"/>
    </source>
</evidence>
<keyword evidence="6" id="KW-0997">Cell inner membrane</keyword>
<keyword evidence="9" id="KW-0472">Membrane</keyword>